<dbReference type="NCBIfam" id="TIGR03804">
    <property type="entry name" value="para_beta_helix"/>
    <property type="match status" value="1"/>
</dbReference>
<proteinExistence type="predicted"/>
<dbReference type="OrthoDB" id="9795486at2"/>
<organism evidence="5 6">
    <name type="scientific">Paenibacillus sacheonensis</name>
    <dbReference type="NCBI Taxonomy" id="742054"/>
    <lineage>
        <taxon>Bacteria</taxon>
        <taxon>Bacillati</taxon>
        <taxon>Bacillota</taxon>
        <taxon>Bacilli</taxon>
        <taxon>Bacillales</taxon>
        <taxon>Paenibacillaceae</taxon>
        <taxon>Paenibacillus</taxon>
    </lineage>
</organism>
<keyword evidence="3" id="KW-0732">Signal</keyword>
<evidence type="ECO:0000259" key="4">
    <source>
        <dbReference type="Pfam" id="PF13229"/>
    </source>
</evidence>
<dbReference type="RefSeq" id="WP_161702569.1">
    <property type="nucleotide sequence ID" value="NZ_JAAAMU010000015.1"/>
</dbReference>
<dbReference type="InterPro" id="IPR039448">
    <property type="entry name" value="Beta_helix"/>
</dbReference>
<dbReference type="PANTHER" id="PTHR40088:SF2">
    <property type="entry name" value="SECRETED SUGAR HYDROLASE"/>
    <property type="match status" value="1"/>
</dbReference>
<evidence type="ECO:0000256" key="3">
    <source>
        <dbReference type="ARBA" id="ARBA00022729"/>
    </source>
</evidence>
<comment type="subcellular location">
    <subcellularLocation>
        <location evidence="1">Secreted</location>
    </subcellularLocation>
</comment>
<dbReference type="InterPro" id="IPR059226">
    <property type="entry name" value="Choice_anch_Q_dom"/>
</dbReference>
<dbReference type="EMBL" id="JAAAMU010000015">
    <property type="protein sequence ID" value="NBC72015.1"/>
    <property type="molecule type" value="Genomic_DNA"/>
</dbReference>
<accession>A0A7X5C353</accession>
<evidence type="ECO:0000256" key="1">
    <source>
        <dbReference type="ARBA" id="ARBA00004613"/>
    </source>
</evidence>
<dbReference type="InterPro" id="IPR022441">
    <property type="entry name" value="Para_beta_helix_rpt-2"/>
</dbReference>
<dbReference type="AlphaFoldDB" id="A0A7X5C353"/>
<evidence type="ECO:0000313" key="5">
    <source>
        <dbReference type="EMBL" id="NBC72015.1"/>
    </source>
</evidence>
<sequence>MRVKRSRQVQRVKHLPYFSLITIILFSLLLNVGFAAKAYADARTFYVATTGNDSNPGTLDAPWRTIQKAANSVLPGDTVFVRGGVYTELVSVNVSGNSTGYITFQNFTNETPILDGTGLAPSGTKQALWMLSNVNYVRVNGFEIRNLSASTSSLDPAGIRIVNGGSNIQILNNNVHDIKNTSASGNAHGIHVLGNTSTPLTGIMIQNNEIHHLVTGWSESLTLSGNIDGFSITNNKVYSNNNIGIELAGFYNACSSCIDQVRNGTVAGNTVYGIDSSTNVAYGSNVHAAGGIYADGAMNITIERNVIFNNDFGIELASEKLGKATTNITVQNNFIHHNYGAGLLLGGSSSSNGGAAQNLIYNNTFLENDALKQGYGDITLQSNTTNNVIANNIIFNNSQKVSINKVNKTGSGNKLNFNLYFNPNGASATQWKWDGIVYTSWSAYKKATSNDADSSFSDPLFVDKANLDIKLKSGSLGIDKGSQQYLPSTSIDLYGQARIQGQAIDIGATEYVPSVADKPTVIEESIDWNKVSVLATGTDNAKKIKAFRGKSSLNISIEGSTIDSKSQIFINSDNNKSTGFAAPYWQESGAEYMLENGTLYRYGEKAGTNWSWTKVQQYKGTPNFSVSSALLVATIPYTDMGVTKDTAIKIGYVWNDSKTIKLPASGSLLDVAALTFEMIPDSTPTPDPTPTPVPEQPASVPVPEINILIDGKADEWSGVATAGTGTLMAKSLKLYNKDSSLYLLVQGEQLTSKGQFYINSDNRSETGYQVKNSSVTGADYLIENGTLYRYSGAGTDWAWSKMSDYKGTSNYVVTQTVIEARIQLSDLGIVKENTISIVFLRNDNISDQILLDGKAPTYTLI</sequence>
<protein>
    <submittedName>
        <fullName evidence="5">DUF1565 domain-containing protein</fullName>
    </submittedName>
</protein>
<dbReference type="PANTHER" id="PTHR40088">
    <property type="entry name" value="PECTATE LYASE (EUROFUNG)"/>
    <property type="match status" value="1"/>
</dbReference>
<gene>
    <name evidence="5" type="ORF">GT003_23720</name>
</gene>
<comment type="caution">
    <text evidence="5">The sequence shown here is derived from an EMBL/GenBank/DDBJ whole genome shotgun (WGS) entry which is preliminary data.</text>
</comment>
<dbReference type="Gene3D" id="2.160.20.10">
    <property type="entry name" value="Single-stranded right-handed beta-helix, Pectin lyase-like"/>
    <property type="match status" value="1"/>
</dbReference>
<dbReference type="InterPro" id="IPR011050">
    <property type="entry name" value="Pectin_lyase_fold/virulence"/>
</dbReference>
<dbReference type="GO" id="GO:0016837">
    <property type="term" value="F:carbon-oxygen lyase activity, acting on polysaccharides"/>
    <property type="evidence" value="ECO:0007669"/>
    <property type="project" value="TreeGrafter"/>
</dbReference>
<dbReference type="Proteomes" id="UP000558113">
    <property type="component" value="Unassembled WGS sequence"/>
</dbReference>
<reference evidence="5 6" key="1">
    <citation type="submission" date="2020-01" db="EMBL/GenBank/DDBJ databases">
        <title>Paenibacillus soybeanensis sp. nov. isolated from the nodules of soybean (Glycine max(L.) Merr).</title>
        <authorList>
            <person name="Wang H."/>
        </authorList>
    </citation>
    <scope>NUCLEOTIDE SEQUENCE [LARGE SCALE GENOMIC DNA]</scope>
    <source>
        <strain evidence="5 6">DSM 23054</strain>
    </source>
</reference>
<evidence type="ECO:0000256" key="2">
    <source>
        <dbReference type="ARBA" id="ARBA00022525"/>
    </source>
</evidence>
<dbReference type="GO" id="GO:0005576">
    <property type="term" value="C:extracellular region"/>
    <property type="evidence" value="ECO:0007669"/>
    <property type="project" value="UniProtKB-SubCell"/>
</dbReference>
<dbReference type="NCBIfam" id="NF041518">
    <property type="entry name" value="choice_anch_Q"/>
    <property type="match status" value="1"/>
</dbReference>
<keyword evidence="2" id="KW-0964">Secreted</keyword>
<dbReference type="SUPFAM" id="SSF51126">
    <property type="entry name" value="Pectin lyase-like"/>
    <property type="match status" value="1"/>
</dbReference>
<feature type="domain" description="Right handed beta helix" evidence="4">
    <location>
        <begin position="158"/>
        <end position="365"/>
    </location>
</feature>
<dbReference type="InterPro" id="IPR052052">
    <property type="entry name" value="Polysaccharide_Lyase_9"/>
</dbReference>
<dbReference type="InterPro" id="IPR006626">
    <property type="entry name" value="PbH1"/>
</dbReference>
<dbReference type="Pfam" id="PF13229">
    <property type="entry name" value="Beta_helix"/>
    <property type="match status" value="1"/>
</dbReference>
<name>A0A7X5C353_9BACL</name>
<evidence type="ECO:0000313" key="6">
    <source>
        <dbReference type="Proteomes" id="UP000558113"/>
    </source>
</evidence>
<dbReference type="SMART" id="SM00710">
    <property type="entry name" value="PbH1"/>
    <property type="match status" value="8"/>
</dbReference>
<dbReference type="InterPro" id="IPR012334">
    <property type="entry name" value="Pectin_lyas_fold"/>
</dbReference>
<keyword evidence="6" id="KW-1185">Reference proteome</keyword>